<evidence type="ECO:0000259" key="4">
    <source>
        <dbReference type="PROSITE" id="PS50878"/>
    </source>
</evidence>
<feature type="coiled-coil region" evidence="2">
    <location>
        <begin position="960"/>
        <end position="1070"/>
    </location>
</feature>
<dbReference type="InterPro" id="IPR052055">
    <property type="entry name" value="Hepadnavirus_pol/RT"/>
</dbReference>
<feature type="domain" description="Reverse transcriptase" evidence="4">
    <location>
        <begin position="11"/>
        <end position="193"/>
    </location>
</feature>
<dbReference type="GO" id="GO:0071897">
    <property type="term" value="P:DNA biosynthetic process"/>
    <property type="evidence" value="ECO:0007669"/>
    <property type="project" value="UniProtKB-ARBA"/>
</dbReference>
<dbReference type="PANTHER" id="PTHR33050">
    <property type="entry name" value="REVERSE TRANSCRIPTASE DOMAIN-CONTAINING PROTEIN"/>
    <property type="match status" value="1"/>
</dbReference>
<evidence type="ECO:0000313" key="6">
    <source>
        <dbReference type="Proteomes" id="UP001497472"/>
    </source>
</evidence>
<evidence type="ECO:0000256" key="3">
    <source>
        <dbReference type="SAM" id="MobiDB-lite"/>
    </source>
</evidence>
<proteinExistence type="predicted"/>
<dbReference type="Gene3D" id="1.10.150.130">
    <property type="match status" value="1"/>
</dbReference>
<dbReference type="InterPro" id="IPR010998">
    <property type="entry name" value="Integrase_recombinase_N"/>
</dbReference>
<dbReference type="SUPFAM" id="SSF56672">
    <property type="entry name" value="DNA/RNA polymerases"/>
    <property type="match status" value="1"/>
</dbReference>
<dbReference type="AlphaFoldDB" id="A0AAV1JRK6"/>
<keyword evidence="1" id="KW-0238">DNA-binding</keyword>
<dbReference type="PANTHER" id="PTHR33050:SF7">
    <property type="entry name" value="RIBONUCLEASE H"/>
    <property type="match status" value="1"/>
</dbReference>
<dbReference type="Gene3D" id="3.10.10.10">
    <property type="entry name" value="HIV Type 1 Reverse Transcriptase, subunit A, domain 1"/>
    <property type="match status" value="1"/>
</dbReference>
<evidence type="ECO:0000256" key="2">
    <source>
        <dbReference type="SAM" id="Coils"/>
    </source>
</evidence>
<name>A0AAV1JRK6_9NEOP</name>
<dbReference type="EMBL" id="CAVLEF010000132">
    <property type="protein sequence ID" value="CAK1552133.1"/>
    <property type="molecule type" value="Genomic_DNA"/>
</dbReference>
<dbReference type="Proteomes" id="UP001497472">
    <property type="component" value="Unassembled WGS sequence"/>
</dbReference>
<feature type="region of interest" description="Disordered" evidence="3">
    <location>
        <begin position="502"/>
        <end position="522"/>
    </location>
</feature>
<dbReference type="InterPro" id="IPR036397">
    <property type="entry name" value="RNaseH_sf"/>
</dbReference>
<sequence>MNLEIQTMIRERVLEFAPMTPSFISPLFIIRKNNGKNRVIFNLKALNQFMKPEPFHLFHHYQMPKFLQQGDWMVKLDISQAYYHVPISVKHRCFLRVSYKGRLLQMTCLPFGLAIAPKMFASVTNWTAELLRRQGLRVIVFLDDYLLVHQDREVLQAQVHKAMQFLQNLGWNINSKKSICTPTRLIDFLGITWDTNSNRKFLPTEKINKIRQCLSTRLSAGNWTLKQAQCLLGYLNFATFITHRGRLHCRTLQQHSNALMMSPIQSSPLAEEVRQELAWWLHNIDQKTAIHLHRSRTNYLTTDASDVQWGALVNSKSVRGHWTPRQMTWHCNLKEMHAVIAAILSDPEALKDSKIILQSDSKTVVSYIKNEGGTKSKRLLAMTKELLALTDSLNIVLIPHHLPGMYNMEADHLSRNRKGGEWHLLPEASREIFNLWGTPEIDLFASKEAHVVENYVTLDLLDWNACYHDAFSRSWKYDLAWIFPPPALLPQVLHHLNSAQGSYDTRSRQNSNQHRDTAGSASSVEITNGSMVNFGWDSLIENWSNDEKNLLSTCWRQSTRKTYAPIWKKWVKWCQENNLDYQFPAPTNVARYLARLFLNDHLAYRSILVHKSVIASICETLSDVKISSNNLVKHLLKAISIAKPIPQKLPIWDARTVIHYLRDSSPNENSLFDVSKRTATILLLTSGRRVHDLTLLHCDPQHFIDKGDSIILHPVFGSKTDTGSYRQSSWTLLDCPDKRLNPLFWLRTLVEVSKFTRGSLTNLFITTRDPISKVNGEIEELVQQRLAASGSKEDKLAPFRQQATVIRRNKEASAAHVHELTAALKEHEVTLADLQSQVKQLLGDMVLRGEELKKYVNSLRTKSTVYKRQRANLSTFKVEAGILTRTLQIISSADPTIEMALLNYKKMKIDDVEDVEREPQSDLTRKSFHDLSQLVAQTAQTLSEVRQELQPLADKIKPIKQEFQAIQQQYEQKKRAYEATSINISSQMEPLKSQVKELTDQLNSKEDEWKNLRQKITKAESLQEVVMVEMKNSMQSPRQPSKMESMKRRIADLEDIVHNLEEDQRAISSRQGAVEEQTRLWQNTLELLRCKLKSRNEPAAREGRMHITQHSQMLTLT</sequence>
<reference evidence="5 6" key="1">
    <citation type="submission" date="2023-11" db="EMBL/GenBank/DDBJ databases">
        <authorList>
            <person name="Okamura Y."/>
        </authorList>
    </citation>
    <scope>NUCLEOTIDE SEQUENCE [LARGE SCALE GENOMIC DNA]</scope>
</reference>
<dbReference type="Pfam" id="PF00078">
    <property type="entry name" value="RVT_1"/>
    <property type="match status" value="1"/>
</dbReference>
<dbReference type="InterPro" id="IPR000477">
    <property type="entry name" value="RT_dom"/>
</dbReference>
<dbReference type="Gene3D" id="3.30.420.10">
    <property type="entry name" value="Ribonuclease H-like superfamily/Ribonuclease H"/>
    <property type="match status" value="1"/>
</dbReference>
<protein>
    <recommendedName>
        <fullName evidence="4">Reverse transcriptase domain-containing protein</fullName>
    </recommendedName>
</protein>
<dbReference type="InterPro" id="IPR043502">
    <property type="entry name" value="DNA/RNA_pol_sf"/>
</dbReference>
<gene>
    <name evidence="5" type="ORF">LNINA_LOCUS11202</name>
</gene>
<dbReference type="InterPro" id="IPR043128">
    <property type="entry name" value="Rev_trsase/Diguanyl_cyclase"/>
</dbReference>
<dbReference type="Gene3D" id="3.30.70.270">
    <property type="match status" value="1"/>
</dbReference>
<dbReference type="SUPFAM" id="SSF47823">
    <property type="entry name" value="lambda integrase-like, N-terminal domain"/>
    <property type="match status" value="1"/>
</dbReference>
<feature type="compositionally biased region" description="Polar residues" evidence="3">
    <location>
        <begin position="502"/>
        <end position="512"/>
    </location>
</feature>
<organism evidence="5 6">
    <name type="scientific">Leptosia nina</name>
    <dbReference type="NCBI Taxonomy" id="320188"/>
    <lineage>
        <taxon>Eukaryota</taxon>
        <taxon>Metazoa</taxon>
        <taxon>Ecdysozoa</taxon>
        <taxon>Arthropoda</taxon>
        <taxon>Hexapoda</taxon>
        <taxon>Insecta</taxon>
        <taxon>Pterygota</taxon>
        <taxon>Neoptera</taxon>
        <taxon>Endopterygota</taxon>
        <taxon>Lepidoptera</taxon>
        <taxon>Glossata</taxon>
        <taxon>Ditrysia</taxon>
        <taxon>Papilionoidea</taxon>
        <taxon>Pieridae</taxon>
        <taxon>Pierinae</taxon>
        <taxon>Leptosia</taxon>
    </lineage>
</organism>
<dbReference type="CDD" id="cd09275">
    <property type="entry name" value="RNase_HI_RT_DIRS1"/>
    <property type="match status" value="1"/>
</dbReference>
<feature type="coiled-coil region" evidence="2">
    <location>
        <begin position="817"/>
        <end position="844"/>
    </location>
</feature>
<keyword evidence="6" id="KW-1185">Reference proteome</keyword>
<evidence type="ECO:0000313" key="5">
    <source>
        <dbReference type="EMBL" id="CAK1552133.1"/>
    </source>
</evidence>
<comment type="caution">
    <text evidence="5">The sequence shown here is derived from an EMBL/GenBank/DDBJ whole genome shotgun (WGS) entry which is preliminary data.</text>
</comment>
<dbReference type="PROSITE" id="PS50878">
    <property type="entry name" value="RT_POL"/>
    <property type="match status" value="1"/>
</dbReference>
<accession>A0AAV1JRK6</accession>
<keyword evidence="2" id="KW-0175">Coiled coil</keyword>
<evidence type="ECO:0000256" key="1">
    <source>
        <dbReference type="ARBA" id="ARBA00023125"/>
    </source>
</evidence>
<dbReference type="CDD" id="cd03714">
    <property type="entry name" value="RT_DIRS1"/>
    <property type="match status" value="1"/>
</dbReference>
<dbReference type="GO" id="GO:0003677">
    <property type="term" value="F:DNA binding"/>
    <property type="evidence" value="ECO:0007669"/>
    <property type="project" value="UniProtKB-KW"/>
</dbReference>